<dbReference type="KEGG" id="cbar:PATL70BA_1102"/>
<sequence>MKSLKLAKFHIRMMLPSTMIYYMFFIMAISFLAATNSSNNQDFSSSGLEFSTVIFLFVLGLNAFKDSFNFSQANNLSRKTFFSGLLLSILPVAFLMSVIDLILNRTYNIFVLSPTNYDMFYSSYRDTGVFDWNTMQYVWEQSNSFFTLFSTVFWQFSAYVFFFLLGLVITLVYYRSNNILKIIVSLTPVVFIVLLRNLIGFLPGSWVRSLGALIPAAFGWETRNPYMAILTFFFLSSLLAGCFYLLLRRAESKE</sequence>
<keyword evidence="1" id="KW-1133">Transmembrane helix</keyword>
<keyword evidence="1" id="KW-0812">Transmembrane</keyword>
<dbReference type="AlphaFoldDB" id="A0A3P7PRZ5"/>
<gene>
    <name evidence="2" type="ORF">PATL70BA_1102</name>
</gene>
<name>A0A3P7PRZ5_9FIRM</name>
<dbReference type="EMBL" id="LR130778">
    <property type="protein sequence ID" value="VDN46977.1"/>
    <property type="molecule type" value="Genomic_DNA"/>
</dbReference>
<feature type="transmembrane region" description="Helical" evidence="1">
    <location>
        <begin position="226"/>
        <end position="247"/>
    </location>
</feature>
<dbReference type="Proteomes" id="UP000279029">
    <property type="component" value="Chromosome"/>
</dbReference>
<feature type="transmembrane region" description="Helical" evidence="1">
    <location>
        <begin position="20"/>
        <end position="37"/>
    </location>
</feature>
<dbReference type="RefSeq" id="WP_125136385.1">
    <property type="nucleotide sequence ID" value="NZ_LR130778.1"/>
</dbReference>
<evidence type="ECO:0000313" key="3">
    <source>
        <dbReference type="Proteomes" id="UP000279029"/>
    </source>
</evidence>
<feature type="transmembrane region" description="Helical" evidence="1">
    <location>
        <begin position="152"/>
        <end position="174"/>
    </location>
</feature>
<feature type="transmembrane region" description="Helical" evidence="1">
    <location>
        <begin position="43"/>
        <end position="64"/>
    </location>
</feature>
<dbReference type="OrthoDB" id="1852297at2"/>
<accession>A0A3P7PRZ5</accession>
<evidence type="ECO:0000256" key="1">
    <source>
        <dbReference type="SAM" id="Phobius"/>
    </source>
</evidence>
<feature type="transmembrane region" description="Helical" evidence="1">
    <location>
        <begin position="186"/>
        <end position="206"/>
    </location>
</feature>
<reference evidence="2 3" key="1">
    <citation type="submission" date="2018-09" db="EMBL/GenBank/DDBJ databases">
        <authorList>
            <person name="Postec A."/>
        </authorList>
    </citation>
    <scope>NUCLEOTIDE SEQUENCE [LARGE SCALE GENOMIC DNA]</scope>
    <source>
        <strain evidence="2">70B-A</strain>
    </source>
</reference>
<keyword evidence="3" id="KW-1185">Reference proteome</keyword>
<protein>
    <submittedName>
        <fullName evidence="2">Uncharacterized protein</fullName>
    </submittedName>
</protein>
<keyword evidence="1" id="KW-0472">Membrane</keyword>
<evidence type="ECO:0000313" key="2">
    <source>
        <dbReference type="EMBL" id="VDN46977.1"/>
    </source>
</evidence>
<proteinExistence type="predicted"/>
<organism evidence="2 3">
    <name type="scientific">Petrocella atlantisensis</name>
    <dbReference type="NCBI Taxonomy" id="2173034"/>
    <lineage>
        <taxon>Bacteria</taxon>
        <taxon>Bacillati</taxon>
        <taxon>Bacillota</taxon>
        <taxon>Clostridia</taxon>
        <taxon>Lachnospirales</taxon>
        <taxon>Vallitaleaceae</taxon>
        <taxon>Petrocella</taxon>
    </lineage>
</organism>
<feature type="transmembrane region" description="Helical" evidence="1">
    <location>
        <begin position="85"/>
        <end position="103"/>
    </location>
</feature>